<feature type="compositionally biased region" description="Polar residues" evidence="1">
    <location>
        <begin position="1"/>
        <end position="16"/>
    </location>
</feature>
<gene>
    <name evidence="2" type="ORF">A0H81_07108</name>
</gene>
<proteinExistence type="predicted"/>
<evidence type="ECO:0000313" key="3">
    <source>
        <dbReference type="Proteomes" id="UP000092993"/>
    </source>
</evidence>
<name>A0A1C7M861_GRIFR</name>
<evidence type="ECO:0000256" key="1">
    <source>
        <dbReference type="SAM" id="MobiDB-lite"/>
    </source>
</evidence>
<keyword evidence="3" id="KW-1185">Reference proteome</keyword>
<dbReference type="AlphaFoldDB" id="A0A1C7M861"/>
<evidence type="ECO:0000313" key="2">
    <source>
        <dbReference type="EMBL" id="OBZ73080.1"/>
    </source>
</evidence>
<accession>A0A1C7M861</accession>
<reference evidence="2 3" key="1">
    <citation type="submission" date="2016-03" db="EMBL/GenBank/DDBJ databases">
        <title>Whole genome sequencing of Grifola frondosa 9006-11.</title>
        <authorList>
            <person name="Min B."/>
            <person name="Park H."/>
            <person name="Kim J.-G."/>
            <person name="Cho H."/>
            <person name="Oh Y.-L."/>
            <person name="Kong W.-S."/>
            <person name="Choi I.-G."/>
        </authorList>
    </citation>
    <scope>NUCLEOTIDE SEQUENCE [LARGE SCALE GENOMIC DNA]</scope>
    <source>
        <strain evidence="2 3">9006-11</strain>
    </source>
</reference>
<dbReference type="EMBL" id="LUGG01000007">
    <property type="protein sequence ID" value="OBZ73080.1"/>
    <property type="molecule type" value="Genomic_DNA"/>
</dbReference>
<feature type="region of interest" description="Disordered" evidence="1">
    <location>
        <begin position="1"/>
        <end position="26"/>
    </location>
</feature>
<sequence>MPNVSSDNSQISQPKTIPSGRCGLGRPESTAGALYSLGVMSSAQAVILAFRLQDRVSNSRPTSNKIVSTIPDIRMH</sequence>
<comment type="caution">
    <text evidence="2">The sequence shown here is derived from an EMBL/GenBank/DDBJ whole genome shotgun (WGS) entry which is preliminary data.</text>
</comment>
<dbReference type="Proteomes" id="UP000092993">
    <property type="component" value="Unassembled WGS sequence"/>
</dbReference>
<organism evidence="2 3">
    <name type="scientific">Grifola frondosa</name>
    <name type="common">Maitake</name>
    <name type="synonym">Polyporus frondosus</name>
    <dbReference type="NCBI Taxonomy" id="5627"/>
    <lineage>
        <taxon>Eukaryota</taxon>
        <taxon>Fungi</taxon>
        <taxon>Dikarya</taxon>
        <taxon>Basidiomycota</taxon>
        <taxon>Agaricomycotina</taxon>
        <taxon>Agaricomycetes</taxon>
        <taxon>Polyporales</taxon>
        <taxon>Grifolaceae</taxon>
        <taxon>Grifola</taxon>
    </lineage>
</organism>
<protein>
    <submittedName>
        <fullName evidence="2">Uncharacterized protein</fullName>
    </submittedName>
</protein>